<dbReference type="InterPro" id="IPR055424">
    <property type="entry name" value="Ig_TMEM132_6th"/>
</dbReference>
<feature type="region of interest" description="Disordered" evidence="6">
    <location>
        <begin position="1086"/>
        <end position="1105"/>
    </location>
</feature>
<dbReference type="InterPro" id="IPR031435">
    <property type="entry name" value="TMEM132_N"/>
</dbReference>
<dbReference type="Pfam" id="PF23486">
    <property type="entry name" value="Ig_TMEM132_5th"/>
    <property type="match status" value="1"/>
</dbReference>
<keyword evidence="3 7" id="KW-0812">Transmembrane</keyword>
<keyword evidence="16" id="KW-1185">Reference proteome</keyword>
<dbReference type="Pfam" id="PF15706">
    <property type="entry name" value="TMEM132_C"/>
    <property type="match status" value="1"/>
</dbReference>
<comment type="subcellular location">
    <subcellularLocation>
        <location evidence="1">Membrane</location>
        <topology evidence="1">Single-pass type I membrane protein</topology>
    </subcellularLocation>
</comment>
<evidence type="ECO:0000256" key="7">
    <source>
        <dbReference type="SAM" id="Phobius"/>
    </source>
</evidence>
<evidence type="ECO:0000256" key="2">
    <source>
        <dbReference type="ARBA" id="ARBA00006166"/>
    </source>
</evidence>
<sequence length="1134" mass="126549">MGAVYRSALLAAFLGLITTGAARSIAEEALQEEVFPVPVSFPAHLTYEHADSAYFLQDDFSSLFSNGSETVQIDQFALLRPREPAVVRASYGPFKVQQSVPHEFLFPGLNRTSPGQFYKLDIRAHLLDKSLTPEKSRLGVLFHIVESDLSRNEGSGPLPCIVLHVTMDGKEAKATCQPDGPERLCIAETELPLHWWKDSATEKSPMQQGKWQDKEVQVFYSLVPLDESLQCPEENLNSIRQERLRGEIPELRHVGAVFLTIPAVQYKEVGDGSNLVLKVPKKVLTPGQQFSVPVLLSGNSTLQTFDIRAKPKNGIQVLGARPLDPTRWQITTSSNQKHGSMTVTASMDPQRAEAERQWQQQIAMQREIPPRPIFEWDLLAGNVSSLEHGGPRINWRIEYEVKDMQREVFTPNQKIITHLEIREDSEESSEEERPILVPIAKHTQLLNTAVLNGLHVSTPLRVLAVMRSGKVIDISDKATCTSPGTDVIKVMHDCSMVYLDGTEMRGSQHATIIVSYADVFTELNFTVWMPELPLTVELSDTRLSQIKGWKVALVSDNNYNSRQSRSAAAKLNFDPRQLLREEVSPDSATEGKARAACRLRYQHATVQVFTRFYTPEDDLAGENRFLLGDRYLQITELVSSFIRVADESIASLKGRTVNAKVPGTTEIQVISPLNGRLMGAQELMVADDKVTIKGIKAIVVAGITMSLTPEPSSGGKIFSATTTAQQTMTGQYQRGVLDVSVSFSDGSAFWLREIEDNEYSIKVSSLNPRVVALSPSKTHTIPRVIATGHGKGDLLEVELRIPEGCMRRKRGSELAFTRTEINVNLTSSIPKLESSDPPAEEDELNAENRPNDIKKTKPELTVDSNILRVEFGEEKEDTNDEEYVYEETEEMLPTSTEEEVQNDMIVDTVEDRRKEENIIIPLDNLDFGNLPGSSKKEVERVSVESEESYQDYVEQPRKLSDLEIGMYALLGVFCLAIMVFLVNCILFAARYKQKRIPNGSDESLTHAHDWVWLGKAGEGPAPASNTVSTQGSEEPSQTGSVENVNEEENEDVLPPPPPIMTADENENKETETPEEDTMPAVNFTTFAAPKDPIRITSNPCPPTEDEFDWDYRQMGLKPDDDMTEYLENLKESSA</sequence>
<gene>
    <name evidence="17" type="primary">LOC118425974</name>
</gene>
<evidence type="ECO:0000259" key="12">
    <source>
        <dbReference type="Pfam" id="PF23039"/>
    </source>
</evidence>
<evidence type="ECO:0000259" key="11">
    <source>
        <dbReference type="Pfam" id="PF16070"/>
    </source>
</evidence>
<feature type="domain" description="Transmembrane protein TMEM132 C-terminal" evidence="10">
    <location>
        <begin position="936"/>
        <end position="1016"/>
    </location>
</feature>
<dbReference type="InterPro" id="IPR055422">
    <property type="entry name" value="Ig_TMEM132_2nd"/>
</dbReference>
<feature type="domain" description="Transmembrane protein family 132 fourth" evidence="11">
    <location>
        <begin position="436"/>
        <end position="532"/>
    </location>
</feature>
<feature type="domain" description="Transmembrane protein TMEM132 cohesin-like" evidence="12">
    <location>
        <begin position="272"/>
        <end position="407"/>
    </location>
</feature>
<feature type="domain" description="Transmembrane protein TMEM132 fifth" evidence="14">
    <location>
        <begin position="536"/>
        <end position="690"/>
    </location>
</feature>
<dbReference type="Pfam" id="PF23487">
    <property type="entry name" value="Ig_TMEM132_6th"/>
    <property type="match status" value="1"/>
</dbReference>
<feature type="domain" description="Transmembrane protein TMEM132 sixth" evidence="15">
    <location>
        <begin position="691"/>
        <end position="806"/>
    </location>
</feature>
<feature type="compositionally biased region" description="Polar residues" evidence="6">
    <location>
        <begin position="1023"/>
        <end position="1040"/>
    </location>
</feature>
<dbReference type="OMA" id="VYEVFSW"/>
<evidence type="ECO:0000313" key="17">
    <source>
        <dbReference type="RefSeq" id="XP_035691056.1"/>
    </source>
</evidence>
<dbReference type="InterPro" id="IPR055423">
    <property type="entry name" value="Ig_TMEM132_5th"/>
</dbReference>
<dbReference type="InterPro" id="IPR031436">
    <property type="entry name" value="TMEM132_C"/>
</dbReference>
<feature type="transmembrane region" description="Helical" evidence="7">
    <location>
        <begin position="964"/>
        <end position="989"/>
    </location>
</feature>
<evidence type="ECO:0000313" key="16">
    <source>
        <dbReference type="Proteomes" id="UP000001554"/>
    </source>
</evidence>
<organism evidence="16 17">
    <name type="scientific">Branchiostoma floridae</name>
    <name type="common">Florida lancelet</name>
    <name type="synonym">Amphioxus</name>
    <dbReference type="NCBI Taxonomy" id="7739"/>
    <lineage>
        <taxon>Eukaryota</taxon>
        <taxon>Metazoa</taxon>
        <taxon>Chordata</taxon>
        <taxon>Cephalochordata</taxon>
        <taxon>Leptocardii</taxon>
        <taxon>Amphioxiformes</taxon>
        <taxon>Branchiostomatidae</taxon>
        <taxon>Branchiostoma</taxon>
    </lineage>
</organism>
<evidence type="ECO:0000256" key="3">
    <source>
        <dbReference type="ARBA" id="ARBA00022692"/>
    </source>
</evidence>
<dbReference type="AlphaFoldDB" id="A0A9J7N416"/>
<dbReference type="InterPro" id="IPR026307">
    <property type="entry name" value="TMEM132"/>
</dbReference>
<feature type="domain" description="Transmembrane protein TMEM132 second Ig-like" evidence="13">
    <location>
        <begin position="122"/>
        <end position="238"/>
    </location>
</feature>
<feature type="signal peptide" evidence="8">
    <location>
        <begin position="1"/>
        <end position="22"/>
    </location>
</feature>
<dbReference type="GeneID" id="118425974"/>
<evidence type="ECO:0000259" key="15">
    <source>
        <dbReference type="Pfam" id="PF23487"/>
    </source>
</evidence>
<evidence type="ECO:0000256" key="1">
    <source>
        <dbReference type="ARBA" id="ARBA00004479"/>
    </source>
</evidence>
<dbReference type="KEGG" id="bfo:118425974"/>
<dbReference type="Pfam" id="PF16070">
    <property type="entry name" value="Ig_TMEM132_4th"/>
    <property type="match status" value="1"/>
</dbReference>
<reference evidence="17" key="2">
    <citation type="submission" date="2025-08" db="UniProtKB">
        <authorList>
            <consortium name="RefSeq"/>
        </authorList>
    </citation>
    <scope>IDENTIFICATION</scope>
    <source>
        <strain evidence="17">S238N-H82</strain>
        <tissue evidence="17">Testes</tissue>
    </source>
</reference>
<dbReference type="Pfam" id="PF15705">
    <property type="entry name" value="TMEM132_N"/>
    <property type="match status" value="1"/>
</dbReference>
<feature type="domain" description="Transmembrane protein TMEM132 N-terminal" evidence="9">
    <location>
        <begin position="48"/>
        <end position="105"/>
    </location>
</feature>
<dbReference type="GO" id="GO:0016020">
    <property type="term" value="C:membrane"/>
    <property type="evidence" value="ECO:0007669"/>
    <property type="project" value="UniProtKB-SubCell"/>
</dbReference>
<feature type="region of interest" description="Disordered" evidence="6">
    <location>
        <begin position="829"/>
        <end position="855"/>
    </location>
</feature>
<reference evidence="16" key="1">
    <citation type="journal article" date="2020" name="Nat. Ecol. Evol.">
        <title>Deeply conserved synteny resolves early events in vertebrate evolution.</title>
        <authorList>
            <person name="Simakov O."/>
            <person name="Marletaz F."/>
            <person name="Yue J.X."/>
            <person name="O'Connell B."/>
            <person name="Jenkins J."/>
            <person name="Brandt A."/>
            <person name="Calef R."/>
            <person name="Tung C.H."/>
            <person name="Huang T.K."/>
            <person name="Schmutz J."/>
            <person name="Satoh N."/>
            <person name="Yu J.K."/>
            <person name="Putnam N.H."/>
            <person name="Green R.E."/>
            <person name="Rokhsar D.S."/>
        </authorList>
    </citation>
    <scope>NUCLEOTIDE SEQUENCE [LARGE SCALE GENOMIC DNA]</scope>
    <source>
        <strain evidence="16">S238N-H82</strain>
    </source>
</reference>
<dbReference type="InterPro" id="IPR031437">
    <property type="entry name" value="Ig_TMEM132_4th"/>
</dbReference>
<dbReference type="OrthoDB" id="10026202at2759"/>
<accession>A0A9J7N416</accession>
<feature type="chain" id="PRO_5039897594" evidence="8">
    <location>
        <begin position="23"/>
        <end position="1134"/>
    </location>
</feature>
<protein>
    <submittedName>
        <fullName evidence="17">Transmembrane protein 132B-like isoform X1</fullName>
    </submittedName>
</protein>
<comment type="similarity">
    <text evidence="2">Belongs to the TMEM132 family.</text>
</comment>
<keyword evidence="4 7" id="KW-1133">Transmembrane helix</keyword>
<evidence type="ECO:0000259" key="13">
    <source>
        <dbReference type="Pfam" id="PF23481"/>
    </source>
</evidence>
<dbReference type="Pfam" id="PF23481">
    <property type="entry name" value="Ig_TMEM132_2nd"/>
    <property type="match status" value="1"/>
</dbReference>
<keyword evidence="8" id="KW-0732">Signal</keyword>
<evidence type="ECO:0000259" key="9">
    <source>
        <dbReference type="Pfam" id="PF15705"/>
    </source>
</evidence>
<evidence type="ECO:0000256" key="5">
    <source>
        <dbReference type="ARBA" id="ARBA00023136"/>
    </source>
</evidence>
<evidence type="ECO:0000259" key="10">
    <source>
        <dbReference type="Pfam" id="PF15706"/>
    </source>
</evidence>
<proteinExistence type="inferred from homology"/>
<dbReference type="PANTHER" id="PTHR13388:SF11">
    <property type="entry name" value="DETONATOR, ISOFORM E"/>
    <property type="match status" value="1"/>
</dbReference>
<dbReference type="PANTHER" id="PTHR13388">
    <property type="entry name" value="DETONATOR, ISOFORM E"/>
    <property type="match status" value="1"/>
</dbReference>
<dbReference type="Pfam" id="PF23039">
    <property type="entry name" value="TMEM132_3rd"/>
    <property type="match status" value="1"/>
</dbReference>
<dbReference type="InterPro" id="IPR055421">
    <property type="entry name" value="TMEM132_3rd"/>
</dbReference>
<evidence type="ECO:0000259" key="14">
    <source>
        <dbReference type="Pfam" id="PF23486"/>
    </source>
</evidence>
<dbReference type="RefSeq" id="XP_035691056.1">
    <property type="nucleotide sequence ID" value="XM_035835163.1"/>
</dbReference>
<feature type="region of interest" description="Disordered" evidence="6">
    <location>
        <begin position="1015"/>
        <end position="1080"/>
    </location>
</feature>
<evidence type="ECO:0000256" key="6">
    <source>
        <dbReference type="SAM" id="MobiDB-lite"/>
    </source>
</evidence>
<evidence type="ECO:0000256" key="8">
    <source>
        <dbReference type="SAM" id="SignalP"/>
    </source>
</evidence>
<name>A0A9J7N416_BRAFL</name>
<dbReference type="Proteomes" id="UP000001554">
    <property type="component" value="Chromosome 11"/>
</dbReference>
<evidence type="ECO:0000256" key="4">
    <source>
        <dbReference type="ARBA" id="ARBA00022989"/>
    </source>
</evidence>
<keyword evidence="5 7" id="KW-0472">Membrane</keyword>